<evidence type="ECO:0000313" key="3">
    <source>
        <dbReference type="EMBL" id="EKC30944.1"/>
    </source>
</evidence>
<dbReference type="InterPro" id="IPR007527">
    <property type="entry name" value="Znf_SWIM"/>
</dbReference>
<feature type="compositionally biased region" description="Polar residues" evidence="1">
    <location>
        <begin position="151"/>
        <end position="171"/>
    </location>
</feature>
<keyword evidence="2" id="KW-1133">Transmembrane helix</keyword>
<feature type="transmembrane region" description="Helical" evidence="2">
    <location>
        <begin position="589"/>
        <end position="608"/>
    </location>
</feature>
<keyword evidence="2" id="KW-0812">Transmembrane</keyword>
<accession>K1QIC9</accession>
<reference evidence="3" key="1">
    <citation type="journal article" date="2012" name="Nature">
        <title>The oyster genome reveals stress adaptation and complexity of shell formation.</title>
        <authorList>
            <person name="Zhang G."/>
            <person name="Fang X."/>
            <person name="Guo X."/>
            <person name="Li L."/>
            <person name="Luo R."/>
            <person name="Xu F."/>
            <person name="Yang P."/>
            <person name="Zhang L."/>
            <person name="Wang X."/>
            <person name="Qi H."/>
            <person name="Xiong Z."/>
            <person name="Que H."/>
            <person name="Xie Y."/>
            <person name="Holland P.W."/>
            <person name="Paps J."/>
            <person name="Zhu Y."/>
            <person name="Wu F."/>
            <person name="Chen Y."/>
            <person name="Wang J."/>
            <person name="Peng C."/>
            <person name="Meng J."/>
            <person name="Yang L."/>
            <person name="Liu J."/>
            <person name="Wen B."/>
            <person name="Zhang N."/>
            <person name="Huang Z."/>
            <person name="Zhu Q."/>
            <person name="Feng Y."/>
            <person name="Mount A."/>
            <person name="Hedgecock D."/>
            <person name="Xu Z."/>
            <person name="Liu Y."/>
            <person name="Domazet-Loso T."/>
            <person name="Du Y."/>
            <person name="Sun X."/>
            <person name="Zhang S."/>
            <person name="Liu B."/>
            <person name="Cheng P."/>
            <person name="Jiang X."/>
            <person name="Li J."/>
            <person name="Fan D."/>
            <person name="Wang W."/>
            <person name="Fu W."/>
            <person name="Wang T."/>
            <person name="Wang B."/>
            <person name="Zhang J."/>
            <person name="Peng Z."/>
            <person name="Li Y."/>
            <person name="Li N."/>
            <person name="Wang J."/>
            <person name="Chen M."/>
            <person name="He Y."/>
            <person name="Tan F."/>
            <person name="Song X."/>
            <person name="Zheng Q."/>
            <person name="Huang R."/>
            <person name="Yang H."/>
            <person name="Du X."/>
            <person name="Chen L."/>
            <person name="Yang M."/>
            <person name="Gaffney P.M."/>
            <person name="Wang S."/>
            <person name="Luo L."/>
            <person name="She Z."/>
            <person name="Ming Y."/>
            <person name="Huang W."/>
            <person name="Zhang S."/>
            <person name="Huang B."/>
            <person name="Zhang Y."/>
            <person name="Qu T."/>
            <person name="Ni P."/>
            <person name="Miao G."/>
            <person name="Wang J."/>
            <person name="Wang Q."/>
            <person name="Steinberg C.E."/>
            <person name="Wang H."/>
            <person name="Li N."/>
            <person name="Qian L."/>
            <person name="Zhang G."/>
            <person name="Li Y."/>
            <person name="Yang H."/>
            <person name="Liu X."/>
            <person name="Wang J."/>
            <person name="Yin Y."/>
            <person name="Wang J."/>
        </authorList>
    </citation>
    <scope>NUCLEOTIDE SEQUENCE [LARGE SCALE GENOMIC DNA]</scope>
    <source>
        <strain evidence="3">05x7-T-G4-1.051#20</strain>
    </source>
</reference>
<dbReference type="InParanoid" id="K1QIC9"/>
<feature type="compositionally biased region" description="Polar residues" evidence="1">
    <location>
        <begin position="806"/>
        <end position="815"/>
    </location>
</feature>
<dbReference type="PROSITE" id="PS50966">
    <property type="entry name" value="ZF_SWIM"/>
    <property type="match status" value="1"/>
</dbReference>
<gene>
    <name evidence="3" type="ORF">CGI_10012855</name>
</gene>
<keyword evidence="2" id="KW-0472">Membrane</keyword>
<dbReference type="GO" id="GO:0008270">
    <property type="term" value="F:zinc ion binding"/>
    <property type="evidence" value="ECO:0007669"/>
    <property type="project" value="InterPro"/>
</dbReference>
<feature type="compositionally biased region" description="Polar residues" evidence="1">
    <location>
        <begin position="790"/>
        <end position="799"/>
    </location>
</feature>
<proteinExistence type="predicted"/>
<evidence type="ECO:0000256" key="2">
    <source>
        <dbReference type="SAM" id="Phobius"/>
    </source>
</evidence>
<name>K1QIC9_MAGGI</name>
<feature type="region of interest" description="Disordered" evidence="1">
    <location>
        <begin position="787"/>
        <end position="820"/>
    </location>
</feature>
<feature type="transmembrane region" description="Helical" evidence="2">
    <location>
        <begin position="82"/>
        <end position="104"/>
    </location>
</feature>
<protein>
    <submittedName>
        <fullName evidence="3">Uncharacterized protein</fullName>
    </submittedName>
</protein>
<feature type="transmembrane region" description="Helical" evidence="2">
    <location>
        <begin position="734"/>
        <end position="755"/>
    </location>
</feature>
<sequence>MELLHIIAIVTLQDAKRCYFLTKTYKDIKYDWYSSKIIFQYKSMISSVNCEDGNICCRTTGRTCCSDPSVSKDEDIFFSTEFTLGTAFGVCILVTVCVTCCIVYSRRRKNQRRNTAVRVVQPAVACSSQNGTVIVRTPFEDKYSDEKTLSHKPQLSSQLHGASETQGSFQHGTPEDVVSSGEGARLSQTADLPPSYDDVMSQTYLITSDGKNSSIRNTDSALHNFQSFQLLHLQKTRAKVGCGVINYAQYPAQRAQHFKPATDLYRTSIVDMLMYLREIALLNGGKRIDFDDPNALSDQEYVNLTGINKVSFDDLLSAVDGKSMNFAFQRKTYSIHKGRPLVKPMIVVTTSGYYLSVLGPYVARNNDAAILSHIMKTNKEDVLKWIQERDVFVLDRGFRDSLTLLKELGLISAMPAFMKIGEKQMSTTDANTSSLVTKVPFISDYIKIVCGISNKYFPPLPTGCTEEDSLVAAKMQYLSRQINQLKEEVEEKKLDTRLAIWKHPDELQDFPCLDEDQLRELTCGTYQVKLVSSYAEEHFANGCDIMVHKEDQSLIRVRIRSRHISSKSYLLWIRYDEGSVIGWYCRCRAGARVVSMCAHIAAVLWYLGLGHDMESFRSVRDWSKVIDDAAVIPDAIDESESEDDSSDCILDAKSCYFLKKTFTSDWDFNRLQDGLNQISSSTPYRTTLSSVYCSYDEVCCGQSCCPDPSVTPQYYYDTYNYQYYSSDDDSDMSFFGLVGLVFVIGLTGTGLYLFVSYVMKQGHQQNMTVRNEHPVVADSSDNGAVIIRENPSTSSTNQPYRAPETDGSSSQNTRGNVPPSYERSLATKLRILETVLCTKTTKIDTHDN</sequence>
<feature type="region of interest" description="Disordered" evidence="1">
    <location>
        <begin position="146"/>
        <end position="195"/>
    </location>
</feature>
<dbReference type="EMBL" id="JH815902">
    <property type="protein sequence ID" value="EKC30944.1"/>
    <property type="molecule type" value="Genomic_DNA"/>
</dbReference>
<dbReference type="AlphaFoldDB" id="K1QIC9"/>
<dbReference type="HOGENOM" id="CLU_336246_0_0_1"/>
<organism evidence="3">
    <name type="scientific">Magallana gigas</name>
    <name type="common">Pacific oyster</name>
    <name type="synonym">Crassostrea gigas</name>
    <dbReference type="NCBI Taxonomy" id="29159"/>
    <lineage>
        <taxon>Eukaryota</taxon>
        <taxon>Metazoa</taxon>
        <taxon>Spiralia</taxon>
        <taxon>Lophotrochozoa</taxon>
        <taxon>Mollusca</taxon>
        <taxon>Bivalvia</taxon>
        <taxon>Autobranchia</taxon>
        <taxon>Pteriomorphia</taxon>
        <taxon>Ostreida</taxon>
        <taxon>Ostreoidea</taxon>
        <taxon>Ostreidae</taxon>
        <taxon>Magallana</taxon>
    </lineage>
</organism>
<evidence type="ECO:0000256" key="1">
    <source>
        <dbReference type="SAM" id="MobiDB-lite"/>
    </source>
</evidence>